<feature type="domain" description="Phage capsid-like C-terminal" evidence="2">
    <location>
        <begin position="237"/>
        <end position="383"/>
    </location>
</feature>
<evidence type="ECO:0000259" key="2">
    <source>
        <dbReference type="Pfam" id="PF05065"/>
    </source>
</evidence>
<comment type="caution">
    <text evidence="3">The sequence shown here is derived from an EMBL/GenBank/DDBJ whole genome shotgun (WGS) entry which is preliminary data.</text>
</comment>
<evidence type="ECO:0000313" key="4">
    <source>
        <dbReference type="Proteomes" id="UP001139068"/>
    </source>
</evidence>
<protein>
    <submittedName>
        <fullName evidence="3">Phage major capsid protein</fullName>
    </submittedName>
</protein>
<dbReference type="SUPFAM" id="SSF56563">
    <property type="entry name" value="Major capsid protein gp5"/>
    <property type="match status" value="1"/>
</dbReference>
<keyword evidence="4" id="KW-1185">Reference proteome</keyword>
<name>A0ABS9YVM7_9MYCO</name>
<comment type="subcellular location">
    <subcellularLocation>
        <location evidence="1">Virion</location>
    </subcellularLocation>
</comment>
<dbReference type="InterPro" id="IPR024455">
    <property type="entry name" value="Phage_capsid"/>
</dbReference>
<proteinExistence type="predicted"/>
<evidence type="ECO:0000313" key="3">
    <source>
        <dbReference type="EMBL" id="MCI4675295.1"/>
    </source>
</evidence>
<reference evidence="3" key="1">
    <citation type="journal article" date="2022" name="ISME J.">
        <title>Identification of active gaseous-alkane degraders at natural gas seeps.</title>
        <authorList>
            <person name="Farhan Ul Haque M."/>
            <person name="Hernandez M."/>
            <person name="Crombie A.T."/>
            <person name="Murrell J.C."/>
        </authorList>
    </citation>
    <scope>NUCLEOTIDE SEQUENCE</scope>
    <source>
        <strain evidence="3">ANDR5</strain>
    </source>
</reference>
<feature type="domain" description="Phage capsid-like C-terminal" evidence="2">
    <location>
        <begin position="12"/>
        <end position="133"/>
    </location>
</feature>
<dbReference type="RefSeq" id="WP_243071633.1">
    <property type="nucleotide sequence ID" value="NZ_JAIVFL010000001.1"/>
</dbReference>
<gene>
    <name evidence="3" type="ORF">K9U37_10525</name>
</gene>
<organism evidence="3 4">
    <name type="scientific">Candidatus Mycolicibacterium alkanivorans</name>
    <dbReference type="NCBI Taxonomy" id="2954114"/>
    <lineage>
        <taxon>Bacteria</taxon>
        <taxon>Bacillati</taxon>
        <taxon>Actinomycetota</taxon>
        <taxon>Actinomycetes</taxon>
        <taxon>Mycobacteriales</taxon>
        <taxon>Mycobacteriaceae</taxon>
        <taxon>Mycolicibacterium</taxon>
    </lineage>
</organism>
<dbReference type="Gene3D" id="3.30.2320.10">
    <property type="entry name" value="hypothetical protein PF0899 domain"/>
    <property type="match status" value="1"/>
</dbReference>
<dbReference type="Proteomes" id="UP001139068">
    <property type="component" value="Unassembled WGS sequence"/>
</dbReference>
<dbReference type="Pfam" id="PF05065">
    <property type="entry name" value="Phage_capsid"/>
    <property type="match status" value="2"/>
</dbReference>
<sequence>MAETTSTAPELLAEQVASLLVQPLEAASVVLSSGPRIFDTAGVLRVPKIAGSDPVNYVAEAGLIDSTHSTAFDEVVLMPTERKSIKVIERYTRELVRQSVVGIDSVLQNRLVKVVSDQLDQALLTGAGTDTSEQQVITVNGTPTGGTFTVSYRGVASGNIAFNAASSAVQTALQAVSTIGASNATVAGSAGGPYTVTFAGALANLNVPQMTADGALLTGGTDMSVTVTTTVHGEAGKGITGLTKQAGVQTGTLDVTNADSLLTAIGQAVAAEVTPNRWFISGADFIALRKLKEQTGSAKYLLESDVTSGPTYRMFGIGVTPTNKLPTGTAVLVDMSQVAVARDVAPSVTILTERYAEYDEIGIRVTTRYDLGVLQPAAVIVLTA</sequence>
<dbReference type="NCBIfam" id="TIGR01554">
    <property type="entry name" value="major_cap_HK97"/>
    <property type="match status" value="2"/>
</dbReference>
<dbReference type="InterPro" id="IPR054612">
    <property type="entry name" value="Phage_capsid-like_C"/>
</dbReference>
<evidence type="ECO:0000256" key="1">
    <source>
        <dbReference type="ARBA" id="ARBA00004328"/>
    </source>
</evidence>
<accession>A0ABS9YVM7</accession>
<dbReference type="EMBL" id="JAIVFL010000001">
    <property type="protein sequence ID" value="MCI4675295.1"/>
    <property type="molecule type" value="Genomic_DNA"/>
</dbReference>